<dbReference type="SUPFAM" id="SSF160240">
    <property type="entry name" value="Cation efflux protein cytoplasmic domain-like"/>
    <property type="match status" value="1"/>
</dbReference>
<evidence type="ECO:0000259" key="11">
    <source>
        <dbReference type="Pfam" id="PF16916"/>
    </source>
</evidence>
<feature type="domain" description="Cation efflux protein cytoplasmic" evidence="11">
    <location>
        <begin position="244"/>
        <end position="312"/>
    </location>
</feature>
<dbReference type="SUPFAM" id="SSF161111">
    <property type="entry name" value="Cation efflux protein transmembrane domain-like"/>
    <property type="match status" value="1"/>
</dbReference>
<feature type="transmembrane region" description="Helical" evidence="9">
    <location>
        <begin position="141"/>
        <end position="164"/>
    </location>
</feature>
<keyword evidence="3" id="KW-0813">Transport</keyword>
<comment type="similarity">
    <text evidence="2">Belongs to the cation diffusion facilitator (CDF) transporter (TC 2.A.4) family. SLC30A subfamily.</text>
</comment>
<evidence type="ECO:0000313" key="12">
    <source>
        <dbReference type="EMBL" id="GLW71017.1"/>
    </source>
</evidence>
<dbReference type="RefSeq" id="WP_285736826.1">
    <property type="nucleotide sequence ID" value="NZ_BSSA01000010.1"/>
</dbReference>
<protein>
    <submittedName>
        <fullName evidence="12">Cation transporter</fullName>
    </submittedName>
</protein>
<dbReference type="GO" id="GO:0005886">
    <property type="term" value="C:plasma membrane"/>
    <property type="evidence" value="ECO:0007669"/>
    <property type="project" value="TreeGrafter"/>
</dbReference>
<accession>A0A9W6Q6T3</accession>
<evidence type="ECO:0000256" key="2">
    <source>
        <dbReference type="ARBA" id="ARBA00008873"/>
    </source>
</evidence>
<dbReference type="Pfam" id="PF16916">
    <property type="entry name" value="ZT_dimer"/>
    <property type="match status" value="1"/>
</dbReference>
<evidence type="ECO:0000256" key="8">
    <source>
        <dbReference type="SAM" id="MobiDB-lite"/>
    </source>
</evidence>
<feature type="transmembrane region" description="Helical" evidence="9">
    <location>
        <begin position="209"/>
        <end position="226"/>
    </location>
</feature>
<dbReference type="EMBL" id="BSSA01000010">
    <property type="protein sequence ID" value="GLW71017.1"/>
    <property type="molecule type" value="Genomic_DNA"/>
</dbReference>
<dbReference type="InterPro" id="IPR050681">
    <property type="entry name" value="CDF/SLC30A"/>
</dbReference>
<evidence type="ECO:0000256" key="9">
    <source>
        <dbReference type="SAM" id="Phobius"/>
    </source>
</evidence>
<dbReference type="NCBIfam" id="TIGR01297">
    <property type="entry name" value="CDF"/>
    <property type="match status" value="1"/>
</dbReference>
<feature type="transmembrane region" description="Helical" evidence="9">
    <location>
        <begin position="110"/>
        <end position="129"/>
    </location>
</feature>
<dbReference type="InterPro" id="IPR027470">
    <property type="entry name" value="Cation_efflux_CTD"/>
</dbReference>
<evidence type="ECO:0000313" key="13">
    <source>
        <dbReference type="Proteomes" id="UP001165041"/>
    </source>
</evidence>
<feature type="compositionally biased region" description="Basic residues" evidence="8">
    <location>
        <begin position="17"/>
        <end position="30"/>
    </location>
</feature>
<feature type="domain" description="Cation efflux protein transmembrane" evidence="10">
    <location>
        <begin position="46"/>
        <end position="233"/>
    </location>
</feature>
<feature type="region of interest" description="Disordered" evidence="8">
    <location>
        <begin position="1"/>
        <end position="31"/>
    </location>
</feature>
<dbReference type="InterPro" id="IPR027469">
    <property type="entry name" value="Cation_efflux_TMD_sf"/>
</dbReference>
<evidence type="ECO:0000256" key="7">
    <source>
        <dbReference type="ARBA" id="ARBA00023136"/>
    </source>
</evidence>
<dbReference type="InterPro" id="IPR002524">
    <property type="entry name" value="Cation_efflux"/>
</dbReference>
<reference evidence="12" key="1">
    <citation type="submission" date="2023-02" db="EMBL/GenBank/DDBJ databases">
        <title>Kitasatospora phosalacinea NBRC 14627.</title>
        <authorList>
            <person name="Ichikawa N."/>
            <person name="Sato H."/>
            <person name="Tonouchi N."/>
        </authorList>
    </citation>
    <scope>NUCLEOTIDE SEQUENCE</scope>
    <source>
        <strain evidence="12">NBRC 14627</strain>
    </source>
</reference>
<dbReference type="AlphaFoldDB" id="A0A9W6Q6T3"/>
<evidence type="ECO:0000259" key="10">
    <source>
        <dbReference type="Pfam" id="PF01545"/>
    </source>
</evidence>
<dbReference type="PANTHER" id="PTHR11562">
    <property type="entry name" value="CATION EFFLUX PROTEIN/ ZINC TRANSPORTER"/>
    <property type="match status" value="1"/>
</dbReference>
<evidence type="ECO:0000256" key="1">
    <source>
        <dbReference type="ARBA" id="ARBA00004141"/>
    </source>
</evidence>
<comment type="caution">
    <text evidence="12">The sequence shown here is derived from an EMBL/GenBank/DDBJ whole genome shotgun (WGS) entry which is preliminary data.</text>
</comment>
<comment type="subcellular location">
    <subcellularLocation>
        <location evidence="1">Membrane</location>
        <topology evidence="1">Multi-pass membrane protein</topology>
    </subcellularLocation>
</comment>
<evidence type="ECO:0000256" key="6">
    <source>
        <dbReference type="ARBA" id="ARBA00023065"/>
    </source>
</evidence>
<keyword evidence="5 9" id="KW-1133">Transmembrane helix</keyword>
<organism evidence="12 13">
    <name type="scientific">Kitasatospora phosalacinea</name>
    <dbReference type="NCBI Taxonomy" id="2065"/>
    <lineage>
        <taxon>Bacteria</taxon>
        <taxon>Bacillati</taxon>
        <taxon>Actinomycetota</taxon>
        <taxon>Actinomycetes</taxon>
        <taxon>Kitasatosporales</taxon>
        <taxon>Streptomycetaceae</taxon>
        <taxon>Kitasatospora</taxon>
    </lineage>
</organism>
<keyword evidence="7 9" id="KW-0472">Membrane</keyword>
<feature type="transmembrane region" description="Helical" evidence="9">
    <location>
        <begin position="73"/>
        <end position="90"/>
    </location>
</feature>
<proteinExistence type="inferred from homology"/>
<dbReference type="Proteomes" id="UP001165041">
    <property type="component" value="Unassembled WGS sequence"/>
</dbReference>
<feature type="transmembrane region" description="Helical" evidence="9">
    <location>
        <begin position="185"/>
        <end position="203"/>
    </location>
</feature>
<sequence>MGAEHDHGHGGDEHGHGHAHGGHGHAHGGHAHGVAADADRRWLATALGLICAYMAVEVAVGLAAGSLALLSDAAHMLTDAASIVLALVAMRLAARPARGGFTFGLKRAEILSAQANGLSLILLAAWLSYEAVQRLVSPPQVAGAPVLFTALAGVVVNVVAAWCISRANRTSLNVEGAYQHILNDLFGFAATAVAGLVVMTTGYARADAIVSLVVVVLMVRAGYGLLKESGRIFLEAAPAGVDPDAIGDAMVGRPGVVEVHDLHVWQITSGQTALSAHVLVAPDRDCHAVREELERDLADRNGITHTTLQVDHAAAELLTVGAAAPRAADGHCAQSHGAVHRGEPHPH</sequence>
<gene>
    <name evidence="12" type="ORF">Kpho02_33160</name>
</gene>
<keyword evidence="6" id="KW-0406">Ion transport</keyword>
<evidence type="ECO:0000256" key="3">
    <source>
        <dbReference type="ARBA" id="ARBA00022448"/>
    </source>
</evidence>
<dbReference type="InterPro" id="IPR036837">
    <property type="entry name" value="Cation_efflux_CTD_sf"/>
</dbReference>
<dbReference type="Gene3D" id="1.20.1510.10">
    <property type="entry name" value="Cation efflux protein transmembrane domain"/>
    <property type="match status" value="1"/>
</dbReference>
<dbReference type="Pfam" id="PF01545">
    <property type="entry name" value="Cation_efflux"/>
    <property type="match status" value="1"/>
</dbReference>
<dbReference type="GO" id="GO:0005385">
    <property type="term" value="F:zinc ion transmembrane transporter activity"/>
    <property type="evidence" value="ECO:0007669"/>
    <property type="project" value="TreeGrafter"/>
</dbReference>
<dbReference type="PANTHER" id="PTHR11562:SF17">
    <property type="entry name" value="RE54080P-RELATED"/>
    <property type="match status" value="1"/>
</dbReference>
<evidence type="ECO:0000256" key="4">
    <source>
        <dbReference type="ARBA" id="ARBA00022692"/>
    </source>
</evidence>
<evidence type="ECO:0000256" key="5">
    <source>
        <dbReference type="ARBA" id="ARBA00022989"/>
    </source>
</evidence>
<feature type="transmembrane region" description="Helical" evidence="9">
    <location>
        <begin position="42"/>
        <end position="67"/>
    </location>
</feature>
<keyword evidence="4 9" id="KW-0812">Transmembrane</keyword>
<name>A0A9W6Q6T3_9ACTN</name>
<dbReference type="InterPro" id="IPR058533">
    <property type="entry name" value="Cation_efflux_TM"/>
</dbReference>
<feature type="compositionally biased region" description="Basic and acidic residues" evidence="8">
    <location>
        <begin position="1"/>
        <end position="16"/>
    </location>
</feature>